<dbReference type="AlphaFoldDB" id="A0A094YH77"/>
<dbReference type="Proteomes" id="UP000029452">
    <property type="component" value="Unassembled WGS sequence"/>
</dbReference>
<sequence>MRLNSGSPRNNFVIQRMKDPSLNFDNDRFHHFIANNNTLSLRNFFRLI</sequence>
<accession>A0A094YH77</accession>
<dbReference type="EMBL" id="JPGK01000018">
    <property type="protein sequence ID" value="KGA92516.1"/>
    <property type="molecule type" value="Genomic_DNA"/>
</dbReference>
<protein>
    <submittedName>
        <fullName evidence="1">Uncharacterized protein</fullName>
    </submittedName>
</protein>
<gene>
    <name evidence="1" type="ORF">LptCag_2761</name>
</gene>
<organism evidence="1 2">
    <name type="scientific">Leptospirillum ferriphilum</name>
    <dbReference type="NCBI Taxonomy" id="178606"/>
    <lineage>
        <taxon>Bacteria</taxon>
        <taxon>Pseudomonadati</taxon>
        <taxon>Nitrospirota</taxon>
        <taxon>Nitrospiria</taxon>
        <taxon>Nitrospirales</taxon>
        <taxon>Nitrospiraceae</taxon>
        <taxon>Leptospirillum</taxon>
    </lineage>
</organism>
<name>A0A094YH77_9BACT</name>
<evidence type="ECO:0000313" key="2">
    <source>
        <dbReference type="Proteomes" id="UP000029452"/>
    </source>
</evidence>
<proteinExistence type="predicted"/>
<reference evidence="1 2" key="1">
    <citation type="submission" date="2014-06" db="EMBL/GenBank/DDBJ databases">
        <title>Draft genome sequence of iron oxidizing acidophile Leptospirillum ferriphilum DSM14647.</title>
        <authorList>
            <person name="Cardenas J.P."/>
            <person name="Lazcano M."/>
            <person name="Ossandon F.J."/>
            <person name="Corbett M."/>
            <person name="Holmes D.S."/>
            <person name="Watkin E."/>
        </authorList>
    </citation>
    <scope>NUCLEOTIDE SEQUENCE [LARGE SCALE GENOMIC DNA]</scope>
    <source>
        <strain evidence="1 2">DSM 14647</strain>
    </source>
</reference>
<comment type="caution">
    <text evidence="1">The sequence shown here is derived from an EMBL/GenBank/DDBJ whole genome shotgun (WGS) entry which is preliminary data.</text>
</comment>
<evidence type="ECO:0000313" key="1">
    <source>
        <dbReference type="EMBL" id="KGA92516.1"/>
    </source>
</evidence>